<dbReference type="RefSeq" id="WP_154561616.1">
    <property type="nucleotide sequence ID" value="NZ_VUMG01000001.1"/>
</dbReference>
<evidence type="ECO:0000259" key="1">
    <source>
        <dbReference type="Pfam" id="PF08818"/>
    </source>
</evidence>
<gene>
    <name evidence="2" type="ORF">FYJ43_02535</name>
</gene>
<reference evidence="2 3" key="1">
    <citation type="submission" date="2019-08" db="EMBL/GenBank/DDBJ databases">
        <title>In-depth cultivation of the pig gut microbiome towards novel bacterial diversity and tailored functional studies.</title>
        <authorList>
            <person name="Wylensek D."/>
            <person name="Hitch T.C.A."/>
            <person name="Clavel T."/>
        </authorList>
    </citation>
    <scope>NUCLEOTIDE SEQUENCE [LARGE SCALE GENOMIC DNA]</scope>
    <source>
        <strain evidence="2 3">WCA-380-WT-3A</strain>
    </source>
</reference>
<comment type="caution">
    <text evidence="2">The sequence shown here is derived from an EMBL/GenBank/DDBJ whole genome shotgun (WGS) entry which is preliminary data.</text>
</comment>
<dbReference type="Gene3D" id="3.90.1150.200">
    <property type="match status" value="1"/>
</dbReference>
<dbReference type="Proteomes" id="UP000466104">
    <property type="component" value="Unassembled WGS sequence"/>
</dbReference>
<feature type="domain" description="YdhG-like" evidence="1">
    <location>
        <begin position="32"/>
        <end position="126"/>
    </location>
</feature>
<dbReference type="Pfam" id="PF08818">
    <property type="entry name" value="DUF1801"/>
    <property type="match status" value="1"/>
</dbReference>
<evidence type="ECO:0000313" key="2">
    <source>
        <dbReference type="EMBL" id="MSS44946.1"/>
    </source>
</evidence>
<dbReference type="InterPro" id="IPR014922">
    <property type="entry name" value="YdhG-like"/>
</dbReference>
<dbReference type="SUPFAM" id="SSF159888">
    <property type="entry name" value="YdhG-like"/>
    <property type="match status" value="1"/>
</dbReference>
<protein>
    <recommendedName>
        <fullName evidence="1">YdhG-like domain-containing protein</fullName>
    </recommendedName>
</protein>
<proteinExistence type="predicted"/>
<name>A0A7K0J4T1_9ACTN</name>
<keyword evidence="3" id="KW-1185">Reference proteome</keyword>
<organism evidence="2 3">
    <name type="scientific">Cutibacterium porci</name>
    <dbReference type="NCBI Taxonomy" id="2605781"/>
    <lineage>
        <taxon>Bacteria</taxon>
        <taxon>Bacillati</taxon>
        <taxon>Actinomycetota</taxon>
        <taxon>Actinomycetes</taxon>
        <taxon>Propionibacteriales</taxon>
        <taxon>Propionibacteriaceae</taxon>
        <taxon>Cutibacterium</taxon>
    </lineage>
</organism>
<sequence length="138" mass="15675">MTLDRAIAHATPPEDADRIDAWLMAIPSDSNRQRVSTLLNEALRTHPSLVLVWKWNMPMLTDHGSFIASWSASAKHLALAFEAATLDTFTERIVDAGYTRSKKMWQVKWDQPAPWPLISDMLDHAIDAKKDCATFWAR</sequence>
<dbReference type="AlphaFoldDB" id="A0A7K0J4T1"/>
<evidence type="ECO:0000313" key="3">
    <source>
        <dbReference type="Proteomes" id="UP000466104"/>
    </source>
</evidence>
<dbReference type="EMBL" id="VUMG01000001">
    <property type="protein sequence ID" value="MSS44946.1"/>
    <property type="molecule type" value="Genomic_DNA"/>
</dbReference>
<accession>A0A7K0J4T1</accession>